<dbReference type="PANTHER" id="PTHR35337">
    <property type="entry name" value="SLR1478 PROTEIN"/>
    <property type="match status" value="1"/>
</dbReference>
<feature type="transmembrane region" description="Helical" evidence="1">
    <location>
        <begin position="9"/>
        <end position="32"/>
    </location>
</feature>
<evidence type="ECO:0000256" key="1">
    <source>
        <dbReference type="SAM" id="Phobius"/>
    </source>
</evidence>
<reference evidence="2 3" key="1">
    <citation type="submission" date="2012-12" db="EMBL/GenBank/DDBJ databases">
        <title>The Genome Sequence of Bacillus cereus VD184.</title>
        <authorList>
            <consortium name="The Broad Institute Genome Sequencing Platform"/>
            <consortium name="The Broad Institute Genome Sequencing Center for Infectious Disease"/>
            <person name="Feldgarden M."/>
            <person name="Van der Auwera G.A."/>
            <person name="Mahillon J."/>
            <person name="Duprez V."/>
            <person name="Timmery S."/>
            <person name="Mattelet C."/>
            <person name="Dierick K."/>
            <person name="Sun M."/>
            <person name="Yu Z."/>
            <person name="Zhu L."/>
            <person name="Hu X."/>
            <person name="Shank E.B."/>
            <person name="Swiecicka I."/>
            <person name="Hansen B.M."/>
            <person name="Andrup L."/>
            <person name="Walker B."/>
            <person name="Young S.K."/>
            <person name="Zeng Q."/>
            <person name="Gargeya S."/>
            <person name="Fitzgerald M."/>
            <person name="Haas B."/>
            <person name="Abouelleil A."/>
            <person name="Alvarado L."/>
            <person name="Arachchi H.M."/>
            <person name="Berlin A.M."/>
            <person name="Chapman S.B."/>
            <person name="Dewar J."/>
            <person name="Goldberg J."/>
            <person name="Griggs A."/>
            <person name="Gujja S."/>
            <person name="Hansen M."/>
            <person name="Howarth C."/>
            <person name="Imamovic A."/>
            <person name="Larimer J."/>
            <person name="McCowan C."/>
            <person name="Murphy C."/>
            <person name="Neiman D."/>
            <person name="Pearson M."/>
            <person name="Priest M."/>
            <person name="Roberts A."/>
            <person name="Saif S."/>
            <person name="Shea T."/>
            <person name="Sisk P."/>
            <person name="Sykes S."/>
            <person name="Wortman J."/>
            <person name="Nusbaum C."/>
            <person name="Birren B."/>
        </authorList>
    </citation>
    <scope>NUCLEOTIDE SEQUENCE [LARGE SCALE GENOMIC DNA]</scope>
    <source>
        <strain evidence="2 3">VD184</strain>
    </source>
</reference>
<evidence type="ECO:0000313" key="2">
    <source>
        <dbReference type="EMBL" id="EOQ02910.1"/>
    </source>
</evidence>
<organism evidence="2 3">
    <name type="scientific">Bacillus cereus VD184</name>
    <dbReference type="NCBI Taxonomy" id="1053242"/>
    <lineage>
        <taxon>Bacteria</taxon>
        <taxon>Bacillati</taxon>
        <taxon>Bacillota</taxon>
        <taxon>Bacilli</taxon>
        <taxon>Bacillales</taxon>
        <taxon>Bacillaceae</taxon>
        <taxon>Bacillus</taxon>
        <taxon>Bacillus cereus group</taxon>
    </lineage>
</organism>
<dbReference type="EMBL" id="AHFK01000094">
    <property type="protein sequence ID" value="EOQ02910.1"/>
    <property type="molecule type" value="Genomic_DNA"/>
</dbReference>
<feature type="transmembrane region" description="Helical" evidence="1">
    <location>
        <begin position="120"/>
        <end position="138"/>
    </location>
</feature>
<dbReference type="AlphaFoldDB" id="A0A9W5R193"/>
<feature type="transmembrane region" description="Helical" evidence="1">
    <location>
        <begin position="150"/>
        <end position="170"/>
    </location>
</feature>
<keyword evidence="1" id="KW-0472">Membrane</keyword>
<dbReference type="RefSeq" id="WP_016123853.1">
    <property type="nucleotide sequence ID" value="NZ_KB976842.1"/>
</dbReference>
<dbReference type="Proteomes" id="UP000014028">
    <property type="component" value="Unassembled WGS sequence"/>
</dbReference>
<sequence>MKLLNNRKVLLTITVTLFFISVILGLALFSLITPANPEGTEVVKYYKYDSSWVTFLSILSKNAMVCIGLASGIFLLGIPTIIILLLNGFWLGSIMGVQISTHHSMSKVLGTLMMHGIFEIPALLLSGYLGLMGLTFYFTKNKHWTKKIKLFGLICILLIISALIESFISMNLK</sequence>
<comment type="caution">
    <text evidence="2">The sequence shown here is derived from an EMBL/GenBank/DDBJ whole genome shotgun (WGS) entry which is preliminary data.</text>
</comment>
<name>A0A9W5R193_BACCE</name>
<accession>A0A9W5R193</accession>
<gene>
    <name evidence="2" type="ORF">IKC_05832</name>
</gene>
<proteinExistence type="predicted"/>
<keyword evidence="1" id="KW-1133">Transmembrane helix</keyword>
<feature type="transmembrane region" description="Helical" evidence="1">
    <location>
        <begin position="52"/>
        <end position="76"/>
    </location>
</feature>
<dbReference type="Pfam" id="PF01944">
    <property type="entry name" value="SpoIIM"/>
    <property type="match status" value="1"/>
</dbReference>
<keyword evidence="1" id="KW-0812">Transmembrane</keyword>
<dbReference type="PANTHER" id="PTHR35337:SF1">
    <property type="entry name" value="SLR1478 PROTEIN"/>
    <property type="match status" value="1"/>
</dbReference>
<protein>
    <submittedName>
        <fullName evidence="2">Uncharacterized protein</fullName>
    </submittedName>
</protein>
<feature type="transmembrane region" description="Helical" evidence="1">
    <location>
        <begin position="81"/>
        <end position="100"/>
    </location>
</feature>
<dbReference type="InterPro" id="IPR002798">
    <property type="entry name" value="SpoIIM-like"/>
</dbReference>
<evidence type="ECO:0000313" key="3">
    <source>
        <dbReference type="Proteomes" id="UP000014028"/>
    </source>
</evidence>